<dbReference type="EMBL" id="OIVN01001294">
    <property type="protein sequence ID" value="SPC92267.1"/>
    <property type="molecule type" value="Genomic_DNA"/>
</dbReference>
<dbReference type="InterPro" id="IPR002156">
    <property type="entry name" value="RNaseH_domain"/>
</dbReference>
<dbReference type="PANTHER" id="PTHR33710:SF77">
    <property type="entry name" value="DNASE I-LIKE SUPERFAMILY PROTEIN"/>
    <property type="match status" value="1"/>
</dbReference>
<evidence type="ECO:0000313" key="3">
    <source>
        <dbReference type="EMBL" id="SPC92267.1"/>
    </source>
</evidence>
<dbReference type="Gene3D" id="3.60.10.10">
    <property type="entry name" value="Endonuclease/exonuclease/phosphatase"/>
    <property type="match status" value="1"/>
</dbReference>
<sequence length="1084" mass="123138">MADHLTPSSSVDELIARTESCSCADNQLPLLPNINQQNHNELSLIGKIISPRNFIPLVVKEIVEKAWKPSHPIQVTRMDRNIFQFSFGHEVDRHLGFQPKTLDNQRCPFGFENMVSRTHVSRDRFHLFYILGASSWLADVMARAGLHDVWIGLKFEKLSDLCLKCDRRMIKFPLISIPPEDCTETPQRVLNQKEDPPSTALGTPTLSVDTPNDNVGLSSMTREGTEQLDCAPAPETCMKIKDKLECQNAGSHVAIQVCSDSNDTHTGPILPNTHSQIIENPWPNLSQSQVPNTYPLSPIKPNSLTHKPPTDQLPSPLVVAPAVCETVIATLKEQLICDLKCEKLWKKKLVDHVKHVVVSTSGKAGGICLMWSSSMDVQVLEFNYCTIAITIREEYCSWSLIGFYGPPYYAKRRKAWGNLHALLQSINGPWMCFGDFNYVVEESEKEGGNRGSTSTLNFLKELLFELEAIDLGFSGNLFRWWNKRWGRGAIRERLDREISNPSWRLAFPKASVFHLGAINSDHAPDPRCGGVIKEAWKSKVTGSHSFVLCRKQSSTTSALKKWNKDVFGHCQSRIKELTSELEAVQGQGRMEQNVRSESILQGDSKSMWWKNLKQLFTEEEVNFPSDLEHLLNPIISSSKNFDLCRIPTTQEIKCIIFDMDNQKAPGLDGLLALFYKRYWNMVGNTVTEAVKSFFTSSKLLKELIVSRLRPLLDKLISPSQSTFIPGRWIAENQLIVHELLHSFKKRKVKEGFLALKIDLQEAYDWVNWKFLKALTNFVLTNFEKAKKFNEAFIAKLTWMITSKRSSPCMDALRSKYKVTDRWLWEEPRKSASYTWKAVEKMKLLIKKGACFLIGDGLSIDVWNEPWFPWLPNFTPKPKSLSINTWPLKVADLIDQNSRCWINSRLLELRAILFGSPWAIHSHCISIPTCMDIIRFICEPHINPTSPSLSIELSKYSAIQFAITLDCIWNIRNQVVHNDYKINLLAQIKNLECRESIKVNVDAAIFNDKVVVAVVARNHRGYIINAWTKPVEFSDPTVAEASAICWALDLAKDARFESICIESDAKVCIEALTGPLPHCPWKIQA</sequence>
<dbReference type="CDD" id="cd06222">
    <property type="entry name" value="RNase_H_like"/>
    <property type="match status" value="1"/>
</dbReference>
<dbReference type="Pfam" id="PF13456">
    <property type="entry name" value="RVT_3"/>
    <property type="match status" value="1"/>
</dbReference>
<protein>
    <recommendedName>
        <fullName evidence="2">RNase H type-1 domain-containing protein</fullName>
    </recommendedName>
</protein>
<dbReference type="InterPro" id="IPR012337">
    <property type="entry name" value="RNaseH-like_sf"/>
</dbReference>
<feature type="compositionally biased region" description="Polar residues" evidence="1">
    <location>
        <begin position="200"/>
        <end position="212"/>
    </location>
</feature>
<dbReference type="GO" id="GO:0003676">
    <property type="term" value="F:nucleic acid binding"/>
    <property type="evidence" value="ECO:0007669"/>
    <property type="project" value="InterPro"/>
</dbReference>
<evidence type="ECO:0000259" key="2">
    <source>
        <dbReference type="Pfam" id="PF13456"/>
    </source>
</evidence>
<name>A0A2N9FNE5_FAGSY</name>
<feature type="region of interest" description="Disordered" evidence="1">
    <location>
        <begin position="190"/>
        <end position="212"/>
    </location>
</feature>
<dbReference type="AlphaFoldDB" id="A0A2N9FNE5"/>
<dbReference type="Gene3D" id="3.30.420.10">
    <property type="entry name" value="Ribonuclease H-like superfamily/Ribonuclease H"/>
    <property type="match status" value="1"/>
</dbReference>
<dbReference type="SUPFAM" id="SSF53098">
    <property type="entry name" value="Ribonuclease H-like"/>
    <property type="match status" value="1"/>
</dbReference>
<dbReference type="InterPro" id="IPR036397">
    <property type="entry name" value="RNaseH_sf"/>
</dbReference>
<dbReference type="SUPFAM" id="SSF56219">
    <property type="entry name" value="DNase I-like"/>
    <property type="match status" value="1"/>
</dbReference>
<accession>A0A2N9FNE5</accession>
<reference evidence="3" key="1">
    <citation type="submission" date="2018-02" db="EMBL/GenBank/DDBJ databases">
        <authorList>
            <person name="Cohen D.B."/>
            <person name="Kent A.D."/>
        </authorList>
    </citation>
    <scope>NUCLEOTIDE SEQUENCE</scope>
</reference>
<feature type="domain" description="RNase H type-1" evidence="2">
    <location>
        <begin position="1010"/>
        <end position="1074"/>
    </location>
</feature>
<dbReference type="InterPro" id="IPR044730">
    <property type="entry name" value="RNase_H-like_dom_plant"/>
</dbReference>
<gene>
    <name evidence="3" type="ORF">FSB_LOCUS20149</name>
</gene>
<evidence type="ECO:0000256" key="1">
    <source>
        <dbReference type="SAM" id="MobiDB-lite"/>
    </source>
</evidence>
<dbReference type="InterPro" id="IPR036691">
    <property type="entry name" value="Endo/exonu/phosph_ase_sf"/>
</dbReference>
<dbReference type="PANTHER" id="PTHR33710">
    <property type="entry name" value="BNAC02G09200D PROTEIN"/>
    <property type="match status" value="1"/>
</dbReference>
<dbReference type="GO" id="GO:0004523">
    <property type="term" value="F:RNA-DNA hybrid ribonuclease activity"/>
    <property type="evidence" value="ECO:0007669"/>
    <property type="project" value="InterPro"/>
</dbReference>
<proteinExistence type="predicted"/>
<organism evidence="3">
    <name type="scientific">Fagus sylvatica</name>
    <name type="common">Beechnut</name>
    <dbReference type="NCBI Taxonomy" id="28930"/>
    <lineage>
        <taxon>Eukaryota</taxon>
        <taxon>Viridiplantae</taxon>
        <taxon>Streptophyta</taxon>
        <taxon>Embryophyta</taxon>
        <taxon>Tracheophyta</taxon>
        <taxon>Spermatophyta</taxon>
        <taxon>Magnoliopsida</taxon>
        <taxon>eudicotyledons</taxon>
        <taxon>Gunneridae</taxon>
        <taxon>Pentapetalae</taxon>
        <taxon>rosids</taxon>
        <taxon>fabids</taxon>
        <taxon>Fagales</taxon>
        <taxon>Fagaceae</taxon>
        <taxon>Fagus</taxon>
    </lineage>
</organism>